<protein>
    <submittedName>
        <fullName evidence="1">Uncharacterized protein</fullName>
    </submittedName>
</protein>
<sequence length="70" mass="7973">MTNLKKRAQRSLEAVNEKVDLVTEIDQVRNENNQLKVLLGLAIIGDCQIRSELIQLNMPFVYLFRATGPC</sequence>
<dbReference type="EMBL" id="UOFL01000065">
    <property type="protein sequence ID" value="VAW74781.1"/>
    <property type="molecule type" value="Genomic_DNA"/>
</dbReference>
<organism evidence="1">
    <name type="scientific">hydrothermal vent metagenome</name>
    <dbReference type="NCBI Taxonomy" id="652676"/>
    <lineage>
        <taxon>unclassified sequences</taxon>
        <taxon>metagenomes</taxon>
        <taxon>ecological metagenomes</taxon>
    </lineage>
</organism>
<name>A0A3B0Y5B5_9ZZZZ</name>
<gene>
    <name evidence="1" type="ORF">MNBD_GAMMA12-3401</name>
</gene>
<proteinExistence type="predicted"/>
<reference evidence="1" key="1">
    <citation type="submission" date="2018-06" db="EMBL/GenBank/DDBJ databases">
        <authorList>
            <person name="Zhirakovskaya E."/>
        </authorList>
    </citation>
    <scope>NUCLEOTIDE SEQUENCE</scope>
</reference>
<dbReference type="AlphaFoldDB" id="A0A3B0Y5B5"/>
<accession>A0A3B0Y5B5</accession>
<evidence type="ECO:0000313" key="1">
    <source>
        <dbReference type="EMBL" id="VAW74781.1"/>
    </source>
</evidence>